<reference evidence="2" key="1">
    <citation type="submission" date="2020-08" db="EMBL/GenBank/DDBJ databases">
        <title>Genome public.</title>
        <authorList>
            <person name="Liu C."/>
            <person name="Sun Q."/>
        </authorList>
    </citation>
    <scope>NUCLEOTIDE SEQUENCE</scope>
    <source>
        <strain evidence="2">NSJ-12</strain>
    </source>
</reference>
<dbReference type="InterPro" id="IPR000182">
    <property type="entry name" value="GNAT_dom"/>
</dbReference>
<evidence type="ECO:0000313" key="2">
    <source>
        <dbReference type="EMBL" id="MBC8579204.1"/>
    </source>
</evidence>
<dbReference type="CDD" id="cd04301">
    <property type="entry name" value="NAT_SF"/>
    <property type="match status" value="1"/>
</dbReference>
<dbReference type="Gene3D" id="3.40.630.30">
    <property type="match status" value="1"/>
</dbReference>
<dbReference type="AlphaFoldDB" id="A0A926IDT3"/>
<organism evidence="2 3">
    <name type="scientific">Zhenhengia yiwuensis</name>
    <dbReference type="NCBI Taxonomy" id="2763666"/>
    <lineage>
        <taxon>Bacteria</taxon>
        <taxon>Bacillati</taxon>
        <taxon>Bacillota</taxon>
        <taxon>Clostridia</taxon>
        <taxon>Lachnospirales</taxon>
        <taxon>Lachnospiraceae</taxon>
        <taxon>Zhenhengia</taxon>
    </lineage>
</organism>
<feature type="domain" description="N-acetyltransferase" evidence="1">
    <location>
        <begin position="1"/>
        <end position="113"/>
    </location>
</feature>
<dbReference type="SUPFAM" id="SSF55729">
    <property type="entry name" value="Acyl-CoA N-acyltransferases (Nat)"/>
    <property type="match status" value="1"/>
</dbReference>
<protein>
    <submittedName>
        <fullName evidence="2">GNAT family N-acetyltransferase</fullName>
    </submittedName>
</protein>
<evidence type="ECO:0000259" key="1">
    <source>
        <dbReference type="PROSITE" id="PS51186"/>
    </source>
</evidence>
<proteinExistence type="predicted"/>
<dbReference type="Proteomes" id="UP000655830">
    <property type="component" value="Unassembled WGS sequence"/>
</dbReference>
<gene>
    <name evidence="2" type="ORF">H8718_06650</name>
</gene>
<sequence>MEKFVQEDRIALVAVEPSYQSKGIGTKLVAILEEEVYKQGGIIIYLGTDDEDGRTSLSEGDLFEDTYEKIKNIRNLDRHPYAFYEKQGYKIVGVFPDANGFGKPDIWMAKRIKDK</sequence>
<dbReference type="EMBL" id="JACRSY010000008">
    <property type="protein sequence ID" value="MBC8579204.1"/>
    <property type="molecule type" value="Genomic_DNA"/>
</dbReference>
<keyword evidence="3" id="KW-1185">Reference proteome</keyword>
<dbReference type="PROSITE" id="PS51186">
    <property type="entry name" value="GNAT"/>
    <property type="match status" value="1"/>
</dbReference>
<accession>A0A926IDT3</accession>
<dbReference type="GO" id="GO:0016747">
    <property type="term" value="F:acyltransferase activity, transferring groups other than amino-acyl groups"/>
    <property type="evidence" value="ECO:0007669"/>
    <property type="project" value="InterPro"/>
</dbReference>
<comment type="caution">
    <text evidence="2">The sequence shown here is derived from an EMBL/GenBank/DDBJ whole genome shotgun (WGS) entry which is preliminary data.</text>
</comment>
<dbReference type="Pfam" id="PF13508">
    <property type="entry name" value="Acetyltransf_7"/>
    <property type="match status" value="1"/>
</dbReference>
<evidence type="ECO:0000313" key="3">
    <source>
        <dbReference type="Proteomes" id="UP000655830"/>
    </source>
</evidence>
<name>A0A926IDT3_9FIRM</name>
<dbReference type="InterPro" id="IPR016181">
    <property type="entry name" value="Acyl_CoA_acyltransferase"/>
</dbReference>